<feature type="domain" description="Ig-like" evidence="12">
    <location>
        <begin position="112"/>
        <end position="199"/>
    </location>
</feature>
<dbReference type="FunFam" id="2.60.40.10:FF:000214">
    <property type="entry name" value="titin isoform X1"/>
    <property type="match status" value="1"/>
</dbReference>
<evidence type="ECO:0000256" key="3">
    <source>
        <dbReference type="ARBA" id="ARBA00022490"/>
    </source>
</evidence>
<keyword evidence="3" id="KW-0963">Cytoplasm</keyword>
<dbReference type="GO" id="GO:0007030">
    <property type="term" value="P:Golgi organization"/>
    <property type="evidence" value="ECO:0007669"/>
    <property type="project" value="UniProtKB-ARBA"/>
</dbReference>
<dbReference type="Gene3D" id="2.60.40.10">
    <property type="entry name" value="Immunoglobulins"/>
    <property type="match status" value="29"/>
</dbReference>
<feature type="domain" description="Ig-like" evidence="12">
    <location>
        <begin position="1717"/>
        <end position="1803"/>
    </location>
</feature>
<reference evidence="15" key="1">
    <citation type="submission" date="2025-08" db="UniProtKB">
        <authorList>
            <consortium name="RefSeq"/>
        </authorList>
    </citation>
    <scope>IDENTIFICATION</scope>
</reference>
<feature type="domain" description="Ig-like" evidence="12">
    <location>
        <begin position="810"/>
        <end position="888"/>
    </location>
</feature>
<feature type="domain" description="Ig-like" evidence="12">
    <location>
        <begin position="1079"/>
        <end position="1165"/>
    </location>
</feature>
<dbReference type="CDD" id="cd00096">
    <property type="entry name" value="Ig"/>
    <property type="match status" value="2"/>
</dbReference>
<dbReference type="FunFam" id="2.60.40.10:FF:000211">
    <property type="entry name" value="Obscurin-like protein 1"/>
    <property type="match status" value="13"/>
</dbReference>
<dbReference type="FunFam" id="2.60.40.10:FF:001084">
    <property type="entry name" value="obscurin-like isoform X3"/>
    <property type="match status" value="2"/>
</dbReference>
<evidence type="ECO:0000256" key="6">
    <source>
        <dbReference type="ARBA" id="ARBA00023034"/>
    </source>
</evidence>
<feature type="domain" description="Fibronectin type-III" evidence="13">
    <location>
        <begin position="521"/>
        <end position="622"/>
    </location>
</feature>
<proteinExistence type="predicted"/>
<feature type="domain" description="Ig-like" evidence="12">
    <location>
        <begin position="1179"/>
        <end position="1263"/>
    </location>
</feature>
<feature type="domain" description="Ig-like" evidence="12">
    <location>
        <begin position="2349"/>
        <end position="2435"/>
    </location>
</feature>
<feature type="domain" description="Ig-like" evidence="12">
    <location>
        <begin position="1271"/>
        <end position="1353"/>
    </location>
</feature>
<dbReference type="SMART" id="SM00409">
    <property type="entry name" value="IG"/>
    <property type="match status" value="28"/>
</dbReference>
<dbReference type="Pfam" id="PF07679">
    <property type="entry name" value="I-set"/>
    <property type="match status" value="22"/>
</dbReference>
<dbReference type="CTD" id="606585"/>
<feature type="domain" description="Ig-like" evidence="12">
    <location>
        <begin position="2439"/>
        <end position="2524"/>
    </location>
</feature>
<dbReference type="InterPro" id="IPR013783">
    <property type="entry name" value="Ig-like_fold"/>
</dbReference>
<evidence type="ECO:0000256" key="9">
    <source>
        <dbReference type="ARBA" id="ARBA00057297"/>
    </source>
</evidence>
<comment type="function">
    <text evidence="9">Core component of the 3M complex, a complex required to regulate microtubule dynamics and genome integrity. It is unclear how the 3M complex regulates microtubules, it could act by controlling the level of a microtubule stabilizer. Acts as a regulator of the Cul7-RING(FBXW8) ubiquitin-protein ligase, playing a critical role in the ubiquitin ligase pathway that regulates Golgi morphogenesis and dendrite patterning in brain. Required to localize CUL7 to the Golgi apparatus in neurons.</text>
</comment>
<feature type="domain" description="Ig-like" evidence="12">
    <location>
        <begin position="2082"/>
        <end position="2167"/>
    </location>
</feature>
<dbReference type="FunFam" id="2.60.40.10:FF:000502">
    <property type="entry name" value="obscurin-like protein 1 isoform X2"/>
    <property type="match status" value="2"/>
</dbReference>
<comment type="subunit">
    <text evidence="10">Component of the 3M complex, composed of core components CUL7, CCDC8 and OBSL1. Interacts with CCDC8. Interacts with CUL7; the interaction is direct. Interacts with FBXW8. Interacts (via N-terminal Ig-like domain) with TTN/titin (via C-terminal Ig-like domain); the interaction is direct.</text>
</comment>
<dbReference type="FunFam" id="2.60.40.10:FF:000464">
    <property type="entry name" value="Putative obscurin-like protein 1"/>
    <property type="match status" value="1"/>
</dbReference>
<evidence type="ECO:0000256" key="4">
    <source>
        <dbReference type="ARBA" id="ARBA00022553"/>
    </source>
</evidence>
<dbReference type="InterPro" id="IPR007110">
    <property type="entry name" value="Ig-like_dom"/>
</dbReference>
<feature type="domain" description="Ig-like" evidence="12">
    <location>
        <begin position="1901"/>
        <end position="1979"/>
    </location>
</feature>
<evidence type="ECO:0000259" key="12">
    <source>
        <dbReference type="PROSITE" id="PS50835"/>
    </source>
</evidence>
<dbReference type="FunFam" id="2.60.40.10:FF:000393">
    <property type="entry name" value="Putative obscurin-like protein 1"/>
    <property type="match status" value="1"/>
</dbReference>
<evidence type="ECO:0000256" key="1">
    <source>
        <dbReference type="ARBA" id="ARBA00004555"/>
    </source>
</evidence>
<feature type="domain" description="Ig-like" evidence="12">
    <location>
        <begin position="1810"/>
        <end position="1887"/>
    </location>
</feature>
<dbReference type="InterPro" id="IPR052385">
    <property type="entry name" value="Obscurin/Obscurin-like_Reg"/>
</dbReference>
<dbReference type="Proteomes" id="UP000695023">
    <property type="component" value="Unplaced"/>
</dbReference>
<accession>A0A9Y3VJC3</accession>
<evidence type="ECO:0000313" key="15">
    <source>
        <dbReference type="RefSeq" id="XP_005736945.1"/>
    </source>
</evidence>
<keyword evidence="5" id="KW-0677">Repeat</keyword>
<feature type="domain" description="Ig-like" evidence="12">
    <location>
        <begin position="2171"/>
        <end position="2346"/>
    </location>
</feature>
<protein>
    <recommendedName>
        <fullName evidence="11">Obscurin-like protein 1</fullName>
    </recommendedName>
</protein>
<dbReference type="RefSeq" id="XP_005736945.1">
    <property type="nucleotide sequence ID" value="XM_005736888.2"/>
</dbReference>
<gene>
    <name evidence="15" type="primary">obsl1b</name>
</gene>
<dbReference type="PANTHER" id="PTHR35971">
    <property type="entry name" value="SI:DKEY-31G6.6"/>
    <property type="match status" value="1"/>
</dbReference>
<dbReference type="SMART" id="SM00408">
    <property type="entry name" value="IGc2"/>
    <property type="match status" value="23"/>
</dbReference>
<dbReference type="SUPFAM" id="SSF49265">
    <property type="entry name" value="Fibronectin type III"/>
    <property type="match status" value="1"/>
</dbReference>
<evidence type="ECO:0000259" key="13">
    <source>
        <dbReference type="PROSITE" id="PS50853"/>
    </source>
</evidence>
<organism evidence="14 15">
    <name type="scientific">Pundamilia nyererei</name>
    <dbReference type="NCBI Taxonomy" id="303518"/>
    <lineage>
        <taxon>Eukaryota</taxon>
        <taxon>Metazoa</taxon>
        <taxon>Chordata</taxon>
        <taxon>Craniata</taxon>
        <taxon>Vertebrata</taxon>
        <taxon>Euteleostomi</taxon>
        <taxon>Actinopterygii</taxon>
        <taxon>Neopterygii</taxon>
        <taxon>Teleostei</taxon>
        <taxon>Neoteleostei</taxon>
        <taxon>Acanthomorphata</taxon>
        <taxon>Ovalentaria</taxon>
        <taxon>Cichlomorphae</taxon>
        <taxon>Cichliformes</taxon>
        <taxon>Cichlidae</taxon>
        <taxon>African cichlids</taxon>
        <taxon>Pseudocrenilabrinae</taxon>
        <taxon>Haplochromini</taxon>
        <taxon>Pundamilia</taxon>
    </lineage>
</organism>
<evidence type="ECO:0000256" key="11">
    <source>
        <dbReference type="ARBA" id="ARBA00067525"/>
    </source>
</evidence>
<feature type="domain" description="Ig-like" evidence="12">
    <location>
        <begin position="2618"/>
        <end position="2702"/>
    </location>
</feature>
<feature type="domain" description="Ig-like" evidence="12">
    <location>
        <begin position="1442"/>
        <end position="1520"/>
    </location>
</feature>
<keyword evidence="14" id="KW-1185">Reference proteome</keyword>
<dbReference type="FunFam" id="2.60.40.10:FF:002420">
    <property type="entry name" value="Obscurin-like 1b"/>
    <property type="match status" value="1"/>
</dbReference>
<feature type="domain" description="Ig-like" evidence="12">
    <location>
        <begin position="894"/>
        <end position="991"/>
    </location>
</feature>
<keyword evidence="8" id="KW-0393">Immunoglobulin domain</keyword>
<feature type="domain" description="Ig-like" evidence="12">
    <location>
        <begin position="1534"/>
        <end position="1623"/>
    </location>
</feature>
<feature type="domain" description="Ig-like" evidence="12">
    <location>
        <begin position="8"/>
        <end position="96"/>
    </location>
</feature>
<dbReference type="GO" id="GO:0048471">
    <property type="term" value="C:perinuclear region of cytoplasm"/>
    <property type="evidence" value="ECO:0007669"/>
    <property type="project" value="UniProtKB-SubCell"/>
</dbReference>
<feature type="domain" description="Ig-like" evidence="12">
    <location>
        <begin position="1625"/>
        <end position="1711"/>
    </location>
</feature>
<keyword evidence="4" id="KW-0597">Phosphoprotein</keyword>
<dbReference type="GO" id="GO:0005794">
    <property type="term" value="C:Golgi apparatus"/>
    <property type="evidence" value="ECO:0007669"/>
    <property type="project" value="UniProtKB-SubCell"/>
</dbReference>
<dbReference type="InterPro" id="IPR036179">
    <property type="entry name" value="Ig-like_dom_sf"/>
</dbReference>
<dbReference type="SUPFAM" id="SSF48726">
    <property type="entry name" value="Immunoglobulin"/>
    <property type="match status" value="28"/>
</dbReference>
<dbReference type="PANTHER" id="PTHR35971:SF5">
    <property type="entry name" value="OBSCURIN LIKE CYTOSKELETAL ADAPTOR 1"/>
    <property type="match status" value="1"/>
</dbReference>
<feature type="domain" description="Ig-like" evidence="12">
    <location>
        <begin position="340"/>
        <end position="426"/>
    </location>
</feature>
<dbReference type="PROSITE" id="PS50853">
    <property type="entry name" value="FN3"/>
    <property type="match status" value="1"/>
</dbReference>
<dbReference type="Pfam" id="PF13927">
    <property type="entry name" value="Ig_3"/>
    <property type="match status" value="4"/>
</dbReference>
<dbReference type="InterPro" id="IPR003598">
    <property type="entry name" value="Ig_sub2"/>
</dbReference>
<dbReference type="InterPro" id="IPR013098">
    <property type="entry name" value="Ig_I-set"/>
</dbReference>
<dbReference type="FunFam" id="2.60.40.10:FF:000241">
    <property type="entry name" value="obscurin-like protein 1 isoform X2"/>
    <property type="match status" value="1"/>
</dbReference>
<evidence type="ECO:0000313" key="14">
    <source>
        <dbReference type="Proteomes" id="UP000695023"/>
    </source>
</evidence>
<dbReference type="FunFam" id="2.60.40.10:FF:001811">
    <property type="entry name" value="Obscurin like 1"/>
    <property type="match status" value="2"/>
</dbReference>
<evidence type="ECO:0000256" key="8">
    <source>
        <dbReference type="ARBA" id="ARBA00023319"/>
    </source>
</evidence>
<dbReference type="GO" id="GO:0050775">
    <property type="term" value="P:positive regulation of dendrite morphogenesis"/>
    <property type="evidence" value="ECO:0007669"/>
    <property type="project" value="UniProtKB-ARBA"/>
</dbReference>
<dbReference type="FunFam" id="2.60.40.10:FF:001752">
    <property type="entry name" value="obscurin-like isoform X3"/>
    <property type="match status" value="1"/>
</dbReference>
<evidence type="ECO:0000256" key="10">
    <source>
        <dbReference type="ARBA" id="ARBA00063153"/>
    </source>
</evidence>
<comment type="subcellular location">
    <subcellularLocation>
        <location evidence="2">Cytoplasm</location>
        <location evidence="2">Perinuclear region</location>
    </subcellularLocation>
    <subcellularLocation>
        <location evidence="1">Golgi apparatus</location>
    </subcellularLocation>
</comment>
<dbReference type="FunFam" id="2.60.40.10:FF:002120">
    <property type="entry name" value="obscurin-like isoform X3"/>
    <property type="match status" value="1"/>
</dbReference>
<dbReference type="InterPro" id="IPR036116">
    <property type="entry name" value="FN3_sf"/>
</dbReference>
<evidence type="ECO:0000256" key="5">
    <source>
        <dbReference type="ARBA" id="ARBA00022737"/>
    </source>
</evidence>
<evidence type="ECO:0000256" key="7">
    <source>
        <dbReference type="ARBA" id="ARBA00023157"/>
    </source>
</evidence>
<evidence type="ECO:0000256" key="2">
    <source>
        <dbReference type="ARBA" id="ARBA00004556"/>
    </source>
</evidence>
<dbReference type="PROSITE" id="PS50835">
    <property type="entry name" value="IG_LIKE"/>
    <property type="match status" value="23"/>
</dbReference>
<dbReference type="InterPro" id="IPR003599">
    <property type="entry name" value="Ig_sub"/>
</dbReference>
<keyword evidence="6" id="KW-0333">Golgi apparatus</keyword>
<keyword evidence="7" id="KW-1015">Disulfide bond</keyword>
<feature type="domain" description="Ig-like" evidence="12">
    <location>
        <begin position="239"/>
        <end position="331"/>
    </location>
</feature>
<name>A0A9Y3VJC3_9CICH</name>
<feature type="domain" description="Ig-like" evidence="12">
    <location>
        <begin position="710"/>
        <end position="807"/>
    </location>
</feature>
<dbReference type="InterPro" id="IPR003961">
    <property type="entry name" value="FN3_dom"/>
</dbReference>
<feature type="domain" description="Ig-like" evidence="12">
    <location>
        <begin position="1005"/>
        <end position="1072"/>
    </location>
</feature>
<sequence length="2797" mass="313245">MDVFGGAPRFLAYPRPVVVQSGTDAVLKCQIGGDPRPAVIWERSNEKIDPQGRYRVFEDGNVYNLIISAVTTEDSGQYICKAKNSIGETYAAATLKVEGEAQEMELREENKPLFLIKPLSTRVGRGEDAVFSCKLWGNPKPDVIWEKDGRRLNEIFESTHFSVGYQDGGWFQLKIFKTRAPDGGVYTCKARNEFGEALAGAVLLVDAGPGHEEEGNRNGYINGHWKVHQGKQRSGRQLPNRLKDYSMTKSTKVKMFAVTEGKHAKFRCFVTGKPKPEIIWRKDGRLILSGRRYLLYEDREGYFTLKVLYCKQKDNGVYVCAASNTAGQTLSAVHLSVKEPPVRFKQPLIDLEVWERDLAVLECEVPEDSVPITWYLEDRRLQPGAKYGMEEWGTKRRLTIRDIGVDDDGIYLCEMPDGGRSIAEVAVKGTILRKLPRKVDVLEGENAAFCVEVEKEEMDIHWYKDGLELRETHQTIIKSFGRTHILVFVNTMPQDSGLVTFLVGRSKTSSQLRVKSARHCPPSCPVAVQINTERANAALLSWVPAQDSRKNPPSGYVLERQEVGTGSQEWLQCLTTDSATSVEILGDSVPCEADYRFRICSVNKYGKSNNVEFPKTVHLVPVARIQAPLQDALVPEGQDALFSIELSASVIGTWFLNGTQLQEDERYSMRRSRAHQSLRIRGVRDTDNGAEITFIAYGIRDSAALYIQAPLVKFFPLSEMDRNKFVEIGNPIVLYCEVSDPAALVHWYKNGVELRSVEGLHIQSEGTMRRIVIQSAELSHSGVYCCDAIDDVIRFNVEVEAPPVRFSGLPDAERNKTIQTGCPIVLQCELSDPSAQVHWYKDGSKLHSQSGIDIISDGLMRNLIIHSAEVSHSGLYCCKTKGDTITFNVDIKAPPVRITRLCEAERNKSVEGGEPLMLQCEISDPNGEVTWYKDGIKLLEAAGQDMLADGSIRTLTFRSATLSHAGIYSCKTTDDAVQFHVDVKAPPLTFSAMSEVDQKMTVIAGYPIALQCELSDPTGQVSWYKDGTKLLPQSGVDIQSEGNLRSLVVSSAERAHTGVYRCESKDDDIQFTVDVKALPVKFSELQENDRNKSVEEGAPIALRCELSHDPSAHVDWYKDGVKVLPQNNVEVQSDGLTRTLFIPSAGSAHAGTYECSTKDDTVTFKVDVKGRSSQIMPLPLSEKYKLIAAGCPLILQCEVSDPVAQVSWFKDDLELFCKTGLDMKRDGNFRKLMIPSAKVSDSGLYSCKFADDIATFHVDVEATPVRFSAIPEVARNKFVEAGCPIKLQCEVSEPTAQVYWNKDGEQLLPESEYEIQAKEKLRALVIQSAEVRHSGMYSCEAADDHIEFKVDVAAVPEAERNDPLEAGGLIKPKCEISHSAIQTCLNEDGIKLLPESELNVDSKSKKRTLVMKPATSSCSGMYNCKTDDDSEFNDFCVEVKAPPVTFADIPERDLFQSVVEHEQLVLSCEVSRSDGVVKWYKDGTEMQPTNNVTIQAEGTKRKLIIHSAQLSDTATYTSRVGDNVLVFKVNIREPPVTIIYPKEDVHLDRHVPDEIILSCELSRASGVVSWYKDGQKLQESENIKLKVEGPYRRLKILSSGVEDSGEYVCDTADDSIFFHLNITEPPVKIVSPSQSEMELCQQTSERMVLSCEISRPNAMVRWYRDGLEVEENDNLILEVDGVYRRLIIPETTVKDSAEYVCDTADDSKTFFVNIAEPPVRFIRPRKMASRVEKMAGETLVLDCEVSRSNAEVTWKKNGEEVEDSRNITILEDGVIRQLTIHSLTVEDAGQYVCDAKDDVMDFSVIVQELPVKILGKTDAKIEKQFLVSDDIILVCELSRANASVSWYKDDKLIDDNERYCIEEQGVFRSLVVLNAAFEDSGEYTCDAVDDKIVFYITVKEPPVQIIGNAGHPEHHILVAGDDLILECEVSRPNATVEWLWNGKRLKPDTRVKIDNYDVVRKLVLSGLQPSDSGEYICDALDDKLITIVEIQEPPAKFLNKKANNITAYENESVTLCAIVSHERANVRWLKDGQLLNEENIHISSVGNTHKLIINPLQLSDSGEYVCDVKTDEMYFSLLVKEMKVKFIRQLENIKALKGTRLTLQCEINKPKGDVQWLKNGNEISHSRQHTIRAQGRERSFTIHQLMEEDSGEYVCESTDDKTSATVTVETPRTIEFIAELRNVIICEGEDAVFKCVVSPEDTKLVWRLNGKQVALNERTVVSSNGLCHMLCINNCMVSDSSRVTADAEGLISEAELQVQEQQVLFSKKMTPVVAEEYSEATLEVEVSVDSGEVRWMRQGVLIHPGAKYTLKHKGRKHSLTLHKVSMSDRGTYSCETLHDRTQAQLTVEPRKITIKRGLTDIKTTERETASFEVEVSHPNVPGTWMRNGLKLKPTNHFRMSAKGQVHSLTISNLSVEDTGTFVFCIENLKTSARLVVKEPPVTVFRKLENQRFPEGAVISIECELSRHNVDVKWMKDGAEVKTSKDLRIYAMGRKRFLQIMKCQVSDSGMYTCDAGDAATSCTVEVYERELVILQGLEDLDIKEDENAVFVCEITVEDVPGEWYKNGERIQPTSTIKIRQEGTKHFLLMCNVRAEDSGEIKFVARHIESVAYLEVEELPVSIVKPLQDKTALEKSRVILDCTVSNPRCSIRWYKGSNVILPSERFEICSEGCYRKLIIQQVALDDEGTYSVQVGDYTCSAKLTVEGQSLLMVRELKDVEVMAPDEACFECEVSAPVFKSPVWTLNGEPLQPSSRVRLEKMGTVHRLTLRQTSPELNGVVEFTAGKTKSKAQLRIVSDH</sequence>
<dbReference type="CDD" id="cd00063">
    <property type="entry name" value="FN3"/>
    <property type="match status" value="1"/>
</dbReference>
<feature type="domain" description="Ig-like" evidence="12">
    <location>
        <begin position="1993"/>
        <end position="2076"/>
    </location>
</feature>